<accession>A0A0H3CB28</accession>
<evidence type="ECO:0000313" key="3">
    <source>
        <dbReference type="Proteomes" id="UP000001364"/>
    </source>
</evidence>
<keyword evidence="1" id="KW-1133">Transmembrane helix</keyword>
<dbReference type="HOGENOM" id="CLU_2141373_0_0_5"/>
<feature type="transmembrane region" description="Helical" evidence="1">
    <location>
        <begin position="100"/>
        <end position="122"/>
    </location>
</feature>
<dbReference type="Proteomes" id="UP000001364">
    <property type="component" value="Chromosome"/>
</dbReference>
<feature type="transmembrane region" description="Helical" evidence="1">
    <location>
        <begin position="67"/>
        <end position="93"/>
    </location>
</feature>
<dbReference type="PATRIC" id="fig|565050.3.peg.2047"/>
<dbReference type="OrthoDB" id="7191430at2"/>
<reference evidence="2 3" key="1">
    <citation type="journal article" date="2010" name="J. Bacteriol.">
        <title>The genetic basis of laboratory adaptation in Caulobacter crescentus.</title>
        <authorList>
            <person name="Marks M.E."/>
            <person name="Castro-Rojas C.M."/>
            <person name="Teiling C."/>
            <person name="Du L."/>
            <person name="Kapatral V."/>
            <person name="Walunas T.L."/>
            <person name="Crosson S."/>
        </authorList>
    </citation>
    <scope>NUCLEOTIDE SEQUENCE [LARGE SCALE GENOMIC DNA]</scope>
    <source>
        <strain evidence="3">NA1000 / CB15N</strain>
    </source>
</reference>
<protein>
    <submittedName>
        <fullName evidence="2">Uncharacterized protein</fullName>
    </submittedName>
</protein>
<evidence type="ECO:0000313" key="2">
    <source>
        <dbReference type="EMBL" id="ACL95554.1"/>
    </source>
</evidence>
<keyword evidence="1" id="KW-0472">Membrane</keyword>
<dbReference type="RefSeq" id="YP_002517462.1">
    <property type="nucleotide sequence ID" value="NC_011916.1"/>
</dbReference>
<dbReference type="KEGG" id="ccs:CCNA_02089"/>
<keyword evidence="3" id="KW-1185">Reference proteome</keyword>
<dbReference type="RefSeq" id="WP_010919876.1">
    <property type="nucleotide sequence ID" value="NC_011916.1"/>
</dbReference>
<proteinExistence type="predicted"/>
<evidence type="ECO:0000256" key="1">
    <source>
        <dbReference type="SAM" id="Phobius"/>
    </source>
</evidence>
<dbReference type="EMBL" id="CP001340">
    <property type="protein sequence ID" value="ACL95554.1"/>
    <property type="molecule type" value="Genomic_DNA"/>
</dbReference>
<gene>
    <name evidence="2" type="ordered locus">CCNA_02089</name>
</gene>
<sequence>MTAPRCGGRLGRMKAALKSGKKSVDRTQLALMTLATCVCGVLAVLGAVLAIFTPLVFDRAGNALNPIAWLGFAFAALFWVVCLLGPLAGWILWRKGASPLAWAAMITPLAWGAATVTLLQFVPV</sequence>
<organism evidence="2 3">
    <name type="scientific">Caulobacter vibrioides (strain NA1000 / CB15N)</name>
    <name type="common">Caulobacter crescentus</name>
    <dbReference type="NCBI Taxonomy" id="565050"/>
    <lineage>
        <taxon>Bacteria</taxon>
        <taxon>Pseudomonadati</taxon>
        <taxon>Pseudomonadota</taxon>
        <taxon>Alphaproteobacteria</taxon>
        <taxon>Caulobacterales</taxon>
        <taxon>Caulobacteraceae</taxon>
        <taxon>Caulobacter</taxon>
    </lineage>
</organism>
<dbReference type="AlphaFoldDB" id="A0A0H3CB28"/>
<name>A0A0H3CB28_CAUVN</name>
<feature type="transmembrane region" description="Helical" evidence="1">
    <location>
        <begin position="29"/>
        <end position="55"/>
    </location>
</feature>
<keyword evidence="1" id="KW-0812">Transmembrane</keyword>
<dbReference type="GeneID" id="7330395"/>